<dbReference type="OrthoDB" id="8546953at2"/>
<dbReference type="EMBL" id="FNCJ01000002">
    <property type="protein sequence ID" value="SDG10449.1"/>
    <property type="molecule type" value="Genomic_DNA"/>
</dbReference>
<dbReference type="HAMAP" id="MF_00530">
    <property type="entry name" value="ATP_synth_epsil_bac"/>
    <property type="match status" value="1"/>
</dbReference>
<dbReference type="GO" id="GO:0012505">
    <property type="term" value="C:endomembrane system"/>
    <property type="evidence" value="ECO:0007669"/>
    <property type="project" value="UniProtKB-SubCell"/>
</dbReference>
<dbReference type="AlphaFoldDB" id="A0A1G7RJS6"/>
<dbReference type="InterPro" id="IPR001469">
    <property type="entry name" value="ATP_synth_F1_dsu/esu"/>
</dbReference>
<dbReference type="Pfam" id="PF02823">
    <property type="entry name" value="ATP-synt_DE_N"/>
    <property type="match status" value="1"/>
</dbReference>
<sequence length="153" mass="16242">MSAALSLTVATPACVLVDSAQAVALRAEDETGSFGILPGHADFLTILTPCVLRWHGADQVPHFCAVEEGVLRVAQGKTVTVACRDGVLGETLDTLEAQVRLARAKRLDVLRGARVEQTRLHAQAVRQLLRYLRPGAPAAVARVDGHGDAEDVS</sequence>
<feature type="domain" description="ATP synthase F1 complex delta/epsilon subunit N-terminal" evidence="10">
    <location>
        <begin position="5"/>
        <end position="84"/>
    </location>
</feature>
<evidence type="ECO:0000256" key="7">
    <source>
        <dbReference type="ARBA" id="ARBA00023196"/>
    </source>
</evidence>
<organism evidence="11 12">
    <name type="scientific">Paraburkholderia phenazinium</name>
    <dbReference type="NCBI Taxonomy" id="60549"/>
    <lineage>
        <taxon>Bacteria</taxon>
        <taxon>Pseudomonadati</taxon>
        <taxon>Pseudomonadota</taxon>
        <taxon>Betaproteobacteria</taxon>
        <taxon>Burkholderiales</taxon>
        <taxon>Burkholderiaceae</taxon>
        <taxon>Paraburkholderia</taxon>
    </lineage>
</organism>
<keyword evidence="6 9" id="KW-0472">Membrane</keyword>
<evidence type="ECO:0000256" key="5">
    <source>
        <dbReference type="ARBA" id="ARBA00023065"/>
    </source>
</evidence>
<comment type="subcellular location">
    <subcellularLocation>
        <location evidence="9">Cell membrane</location>
        <topology evidence="9">Peripheral membrane protein</topology>
    </subcellularLocation>
    <subcellularLocation>
        <location evidence="2">Endomembrane system</location>
        <topology evidence="2">Peripheral membrane protein</topology>
    </subcellularLocation>
</comment>
<dbReference type="SUPFAM" id="SSF51344">
    <property type="entry name" value="Epsilon subunit of F1F0-ATP synthase N-terminal domain"/>
    <property type="match status" value="1"/>
</dbReference>
<gene>
    <name evidence="9" type="primary">atpC</name>
    <name evidence="11" type="ORF">SAMN05216466_102117</name>
</gene>
<keyword evidence="4 9" id="KW-0813">Transport</keyword>
<dbReference type="PANTHER" id="PTHR13822:SF10">
    <property type="entry name" value="ATP SYNTHASE EPSILON CHAIN, CHLOROPLASTIC"/>
    <property type="match status" value="1"/>
</dbReference>
<keyword evidence="7 9" id="KW-0139">CF(1)</keyword>
<dbReference type="GO" id="GO:0005886">
    <property type="term" value="C:plasma membrane"/>
    <property type="evidence" value="ECO:0007669"/>
    <property type="project" value="UniProtKB-SubCell"/>
</dbReference>
<evidence type="ECO:0000256" key="9">
    <source>
        <dbReference type="HAMAP-Rule" id="MF_00530"/>
    </source>
</evidence>
<evidence type="ECO:0000256" key="1">
    <source>
        <dbReference type="ARBA" id="ARBA00003543"/>
    </source>
</evidence>
<reference evidence="11 12" key="1">
    <citation type="submission" date="2016-10" db="EMBL/GenBank/DDBJ databases">
        <authorList>
            <person name="de Groot N.N."/>
        </authorList>
    </citation>
    <scope>NUCLEOTIDE SEQUENCE [LARGE SCALE GENOMIC DNA]</scope>
    <source>
        <strain evidence="11 12">LMG 2247</strain>
    </source>
</reference>
<comment type="similarity">
    <text evidence="3 9">Belongs to the ATPase epsilon chain family.</text>
</comment>
<dbReference type="InterPro" id="IPR020546">
    <property type="entry name" value="ATP_synth_F1_dsu/esu_N"/>
</dbReference>
<keyword evidence="5 9" id="KW-0406">Ion transport</keyword>
<dbReference type="GO" id="GO:0045259">
    <property type="term" value="C:proton-transporting ATP synthase complex"/>
    <property type="evidence" value="ECO:0007669"/>
    <property type="project" value="UniProtKB-KW"/>
</dbReference>
<dbReference type="GO" id="GO:0046933">
    <property type="term" value="F:proton-transporting ATP synthase activity, rotational mechanism"/>
    <property type="evidence" value="ECO:0007669"/>
    <property type="project" value="UniProtKB-UniRule"/>
</dbReference>
<evidence type="ECO:0000256" key="8">
    <source>
        <dbReference type="ARBA" id="ARBA00023310"/>
    </source>
</evidence>
<evidence type="ECO:0000259" key="10">
    <source>
        <dbReference type="Pfam" id="PF02823"/>
    </source>
</evidence>
<evidence type="ECO:0000313" key="11">
    <source>
        <dbReference type="EMBL" id="SDG10449.1"/>
    </source>
</evidence>
<dbReference type="CDD" id="cd12152">
    <property type="entry name" value="F1-ATPase_delta"/>
    <property type="match status" value="1"/>
</dbReference>
<evidence type="ECO:0000256" key="6">
    <source>
        <dbReference type="ARBA" id="ARBA00023136"/>
    </source>
</evidence>
<dbReference type="NCBIfam" id="TIGR03166">
    <property type="entry name" value="alt_F1F0_F1_eps"/>
    <property type="match status" value="1"/>
</dbReference>
<evidence type="ECO:0000256" key="3">
    <source>
        <dbReference type="ARBA" id="ARBA00005712"/>
    </source>
</evidence>
<keyword evidence="9" id="KW-1003">Cell membrane</keyword>
<dbReference type="InterPro" id="IPR024037">
    <property type="entry name" value="Alt_ATP_synth_F1_esu"/>
</dbReference>
<proteinExistence type="inferred from homology"/>
<dbReference type="GO" id="GO:0005524">
    <property type="term" value="F:ATP binding"/>
    <property type="evidence" value="ECO:0007669"/>
    <property type="project" value="UniProtKB-UniRule"/>
</dbReference>
<dbReference type="NCBIfam" id="NF009981">
    <property type="entry name" value="PRK13447.1"/>
    <property type="match status" value="1"/>
</dbReference>
<protein>
    <recommendedName>
        <fullName evidence="9">ATP synthase epsilon chain</fullName>
    </recommendedName>
    <alternativeName>
        <fullName evidence="9">ATP synthase F1 sector epsilon subunit</fullName>
    </alternativeName>
    <alternativeName>
        <fullName evidence="9">F-ATPase epsilon subunit</fullName>
    </alternativeName>
</protein>
<comment type="subunit">
    <text evidence="9">F-type ATPases have 2 components, CF(1) - the catalytic core - and CF(0) - the membrane proton channel. CF(1) has five subunits: alpha(3), beta(3), gamma(1), delta(1), epsilon(1). CF(0) has three main subunits: a, b and c.</text>
</comment>
<name>A0A1G7RJS6_9BURK</name>
<evidence type="ECO:0000256" key="2">
    <source>
        <dbReference type="ARBA" id="ARBA00004184"/>
    </source>
</evidence>
<evidence type="ECO:0000313" key="12">
    <source>
        <dbReference type="Proteomes" id="UP000199706"/>
    </source>
</evidence>
<comment type="function">
    <text evidence="1 9">Produces ATP from ADP in the presence of a proton gradient across the membrane.</text>
</comment>
<dbReference type="Gene3D" id="2.60.15.10">
    <property type="entry name" value="F0F1 ATP synthase delta/epsilon subunit, N-terminal"/>
    <property type="match status" value="1"/>
</dbReference>
<evidence type="ECO:0000256" key="4">
    <source>
        <dbReference type="ARBA" id="ARBA00022448"/>
    </source>
</evidence>
<dbReference type="Proteomes" id="UP000199706">
    <property type="component" value="Unassembled WGS sequence"/>
</dbReference>
<dbReference type="PANTHER" id="PTHR13822">
    <property type="entry name" value="ATP SYNTHASE DELTA/EPSILON CHAIN"/>
    <property type="match status" value="1"/>
</dbReference>
<dbReference type="RefSeq" id="WP_090682093.1">
    <property type="nucleotide sequence ID" value="NZ_CADERL010000014.1"/>
</dbReference>
<keyword evidence="8 9" id="KW-0066">ATP synthesis</keyword>
<keyword evidence="9" id="KW-0375">Hydrogen ion transport</keyword>
<dbReference type="InterPro" id="IPR036771">
    <property type="entry name" value="ATPsynth_dsu/esu_N"/>
</dbReference>
<accession>A0A1G7RJS6</accession>